<dbReference type="PROSITE" id="PS00194">
    <property type="entry name" value="THIOREDOXIN_1"/>
    <property type="match status" value="1"/>
</dbReference>
<dbReference type="InterPro" id="IPR013766">
    <property type="entry name" value="Thioredoxin_domain"/>
</dbReference>
<keyword evidence="2" id="KW-0201">Cytochrome c-type biogenesis</keyword>
<keyword evidence="4" id="KW-0732">Signal</keyword>
<dbReference type="InterPro" id="IPR050553">
    <property type="entry name" value="Thioredoxin_ResA/DsbE_sf"/>
</dbReference>
<dbReference type="STRING" id="442341.SAMN04487959_12015"/>
<dbReference type="Pfam" id="PF08534">
    <property type="entry name" value="Redoxin"/>
    <property type="match status" value="1"/>
</dbReference>
<dbReference type="GO" id="GO:0015036">
    <property type="term" value="F:disulfide oxidoreductase activity"/>
    <property type="evidence" value="ECO:0007669"/>
    <property type="project" value="UniProtKB-ARBA"/>
</dbReference>
<dbReference type="PROSITE" id="PS51352">
    <property type="entry name" value="THIOREDOXIN_2"/>
    <property type="match status" value="1"/>
</dbReference>
<keyword evidence="6" id="KW-0413">Isomerase</keyword>
<dbReference type="AlphaFoldDB" id="A0A1I3FPE0"/>
<dbReference type="GO" id="GO:0016853">
    <property type="term" value="F:isomerase activity"/>
    <property type="evidence" value="ECO:0007669"/>
    <property type="project" value="UniProtKB-KW"/>
</dbReference>
<evidence type="ECO:0000313" key="7">
    <source>
        <dbReference type="Proteomes" id="UP000199040"/>
    </source>
</evidence>
<dbReference type="SUPFAM" id="SSF52833">
    <property type="entry name" value="Thioredoxin-like"/>
    <property type="match status" value="1"/>
</dbReference>
<keyword evidence="7" id="KW-1185">Reference proteome</keyword>
<evidence type="ECO:0000256" key="3">
    <source>
        <dbReference type="ARBA" id="ARBA00023284"/>
    </source>
</evidence>
<dbReference type="Gene3D" id="3.40.30.10">
    <property type="entry name" value="Glutaredoxin"/>
    <property type="match status" value="1"/>
</dbReference>
<proteinExistence type="predicted"/>
<evidence type="ECO:0000256" key="2">
    <source>
        <dbReference type="ARBA" id="ARBA00022748"/>
    </source>
</evidence>
<dbReference type="EMBL" id="FOPY01000020">
    <property type="protein sequence ID" value="SFI13026.1"/>
    <property type="molecule type" value="Genomic_DNA"/>
</dbReference>
<reference evidence="6 7" key="1">
    <citation type="submission" date="2016-10" db="EMBL/GenBank/DDBJ databases">
        <authorList>
            <person name="de Groot N.N."/>
        </authorList>
    </citation>
    <scope>NUCLEOTIDE SEQUENCE [LARGE SCALE GENOMIC DNA]</scope>
    <source>
        <strain evidence="6 7">CGMCC 1.6848</strain>
    </source>
</reference>
<feature type="signal peptide" evidence="4">
    <location>
        <begin position="1"/>
        <end position="24"/>
    </location>
</feature>
<dbReference type="InterPro" id="IPR017937">
    <property type="entry name" value="Thioredoxin_CS"/>
</dbReference>
<dbReference type="InterPro" id="IPR036249">
    <property type="entry name" value="Thioredoxin-like_sf"/>
</dbReference>
<protein>
    <submittedName>
        <fullName evidence="6">Thiol-disulfide isomerase or thioredoxin</fullName>
    </submittedName>
</protein>
<dbReference type="GO" id="GO:0017004">
    <property type="term" value="P:cytochrome complex assembly"/>
    <property type="evidence" value="ECO:0007669"/>
    <property type="project" value="UniProtKB-KW"/>
</dbReference>
<feature type="domain" description="Thioredoxin" evidence="5">
    <location>
        <begin position="38"/>
        <end position="180"/>
    </location>
</feature>
<dbReference type="CDD" id="cd02966">
    <property type="entry name" value="TlpA_like_family"/>
    <property type="match status" value="1"/>
</dbReference>
<dbReference type="PANTHER" id="PTHR42852:SF13">
    <property type="entry name" value="PROTEIN DIPZ"/>
    <property type="match status" value="1"/>
</dbReference>
<dbReference type="Proteomes" id="UP000199040">
    <property type="component" value="Unassembled WGS sequence"/>
</dbReference>
<comment type="subcellular location">
    <subcellularLocation>
        <location evidence="1">Cell envelope</location>
    </subcellularLocation>
</comment>
<sequence>MTSVIIKRSVAIACLMTLAPIAAASPPEGLGPQGFMVWESPRDLPELAFEDGQGKPLTLADFQGQTVLLNIWATWCGPCREEMPTLDALQAALGGEAFEVVALSIDRKGIEVVQDFYTDVGIEHLRQYIDITGMAGTKLGAVGIPTTLLIDPHGDEIGRLVGATEWDSPAMTEFLEETIRLSKEVSQ</sequence>
<feature type="chain" id="PRO_5011532532" evidence="4">
    <location>
        <begin position="25"/>
        <end position="187"/>
    </location>
</feature>
<evidence type="ECO:0000313" key="6">
    <source>
        <dbReference type="EMBL" id="SFI13026.1"/>
    </source>
</evidence>
<dbReference type="GO" id="GO:0030313">
    <property type="term" value="C:cell envelope"/>
    <property type="evidence" value="ECO:0007669"/>
    <property type="project" value="UniProtKB-SubCell"/>
</dbReference>
<dbReference type="InterPro" id="IPR013740">
    <property type="entry name" value="Redoxin"/>
</dbReference>
<dbReference type="PANTHER" id="PTHR42852">
    <property type="entry name" value="THIOL:DISULFIDE INTERCHANGE PROTEIN DSBE"/>
    <property type="match status" value="1"/>
</dbReference>
<organism evidence="6 7">
    <name type="scientific">Modicisalibacter xianhensis</name>
    <dbReference type="NCBI Taxonomy" id="442341"/>
    <lineage>
        <taxon>Bacteria</taxon>
        <taxon>Pseudomonadati</taxon>
        <taxon>Pseudomonadota</taxon>
        <taxon>Gammaproteobacteria</taxon>
        <taxon>Oceanospirillales</taxon>
        <taxon>Halomonadaceae</taxon>
        <taxon>Modicisalibacter</taxon>
    </lineage>
</organism>
<keyword evidence="3" id="KW-0676">Redox-active center</keyword>
<dbReference type="RefSeq" id="WP_092849863.1">
    <property type="nucleotide sequence ID" value="NZ_FOPY01000020.1"/>
</dbReference>
<evidence type="ECO:0000256" key="4">
    <source>
        <dbReference type="SAM" id="SignalP"/>
    </source>
</evidence>
<evidence type="ECO:0000259" key="5">
    <source>
        <dbReference type="PROSITE" id="PS51352"/>
    </source>
</evidence>
<accession>A0A1I3FPE0</accession>
<name>A0A1I3FPE0_9GAMM</name>
<gene>
    <name evidence="6" type="ORF">SAMN04487959_12015</name>
</gene>
<evidence type="ECO:0000256" key="1">
    <source>
        <dbReference type="ARBA" id="ARBA00004196"/>
    </source>
</evidence>